<name>A0A165D169_9BASI</name>
<evidence type="ECO:0000313" key="6">
    <source>
        <dbReference type="EMBL" id="KZT51841.1"/>
    </source>
</evidence>
<accession>A0A165D169</accession>
<dbReference type="STRING" id="1353952.A0A165D169"/>
<evidence type="ECO:0000256" key="1">
    <source>
        <dbReference type="ARBA" id="ARBA00006787"/>
    </source>
</evidence>
<gene>
    <name evidence="6" type="ORF">CALCODRAFT_442462</name>
</gene>
<reference evidence="6 7" key="1">
    <citation type="journal article" date="2016" name="Mol. Biol. Evol.">
        <title>Comparative Genomics of Early-Diverging Mushroom-Forming Fungi Provides Insights into the Origins of Lignocellulose Decay Capabilities.</title>
        <authorList>
            <person name="Nagy L.G."/>
            <person name="Riley R."/>
            <person name="Tritt A."/>
            <person name="Adam C."/>
            <person name="Daum C."/>
            <person name="Floudas D."/>
            <person name="Sun H."/>
            <person name="Yadav J.S."/>
            <person name="Pangilinan J."/>
            <person name="Larsson K.H."/>
            <person name="Matsuura K."/>
            <person name="Barry K."/>
            <person name="Labutti K."/>
            <person name="Kuo R."/>
            <person name="Ohm R.A."/>
            <person name="Bhattacharya S.S."/>
            <person name="Shirouzu T."/>
            <person name="Yoshinaga Y."/>
            <person name="Martin F.M."/>
            <person name="Grigoriev I.V."/>
            <person name="Hibbett D.S."/>
        </authorList>
    </citation>
    <scope>NUCLEOTIDE SEQUENCE [LARGE SCALE GENOMIC DNA]</scope>
    <source>
        <strain evidence="6 7">HHB12733</strain>
    </source>
</reference>
<keyword evidence="4 5" id="KW-0408">Iron</keyword>
<protein>
    <recommendedName>
        <fullName evidence="8">Carotenoid oxygenase</fullName>
    </recommendedName>
</protein>
<dbReference type="Pfam" id="PF03055">
    <property type="entry name" value="RPE65"/>
    <property type="match status" value="1"/>
</dbReference>
<dbReference type="OrthoDB" id="407010at2759"/>
<organism evidence="6 7">
    <name type="scientific">Calocera cornea HHB12733</name>
    <dbReference type="NCBI Taxonomy" id="1353952"/>
    <lineage>
        <taxon>Eukaryota</taxon>
        <taxon>Fungi</taxon>
        <taxon>Dikarya</taxon>
        <taxon>Basidiomycota</taxon>
        <taxon>Agaricomycotina</taxon>
        <taxon>Dacrymycetes</taxon>
        <taxon>Dacrymycetales</taxon>
        <taxon>Dacrymycetaceae</taxon>
        <taxon>Calocera</taxon>
    </lineage>
</organism>
<feature type="binding site" evidence="5">
    <location>
        <position position="198"/>
    </location>
    <ligand>
        <name>Fe cation</name>
        <dbReference type="ChEBI" id="CHEBI:24875"/>
        <note>catalytic</note>
    </ligand>
</feature>
<sequence>MNHRFAITPQGVTYTARKSAQAAEDEIAATGKLVGLSFGQQADPCQSLFSRYFTMFRRLGGWEEGDPRVHRRPDGLNVQVTLSPDLPGFPEGLIPERLRKDAGERPRYLVAKTDAALLQLLDPVTLDPLAITTYRALSPALDGPLAAAHGCTDPLTGAYHNFVLSPGPQPVYKVFRTSPAGEVTVLAEIRGAPLAYVHSLAMTARYVVLCVWASELTSGGLSMLYHGNFAQSIRPTASHPSTFYVIDRHAGGLLAQYTTAPFFAFHYMNAYDDPASGDVVLDLPVYPDAGIIRLLYVDELRRGFPKESLGCARRYRLPDPAQPAAGGKKQREREAIVDWTSADIYLELPTVRPDVAHQPYRYCYAMSKTRDSSPRFADSIVKIDVSRAPPRALYWHGSDGQTPGEPIFVSRPGGTEEDDGVVLTVVLDGLRRRSFLLVLDGRTMQEIARAEAPEGKWVGAGFHGAFV</sequence>
<evidence type="ECO:0008006" key="8">
    <source>
        <dbReference type="Google" id="ProtNLM"/>
    </source>
</evidence>
<dbReference type="GO" id="GO:0010436">
    <property type="term" value="F:carotenoid dioxygenase activity"/>
    <property type="evidence" value="ECO:0007669"/>
    <property type="project" value="TreeGrafter"/>
</dbReference>
<evidence type="ECO:0000313" key="7">
    <source>
        <dbReference type="Proteomes" id="UP000076842"/>
    </source>
</evidence>
<feature type="binding site" evidence="5">
    <location>
        <position position="266"/>
    </location>
    <ligand>
        <name>Fe cation</name>
        <dbReference type="ChEBI" id="CHEBI:24875"/>
        <note>catalytic</note>
    </ligand>
</feature>
<dbReference type="AlphaFoldDB" id="A0A165D169"/>
<evidence type="ECO:0000256" key="2">
    <source>
        <dbReference type="ARBA" id="ARBA00022723"/>
    </source>
</evidence>
<evidence type="ECO:0000256" key="5">
    <source>
        <dbReference type="PIRSR" id="PIRSR604294-1"/>
    </source>
</evidence>
<evidence type="ECO:0000256" key="3">
    <source>
        <dbReference type="ARBA" id="ARBA00023002"/>
    </source>
</evidence>
<comment type="similarity">
    <text evidence="1">Belongs to the carotenoid oxygenase family.</text>
</comment>
<proteinExistence type="inferred from homology"/>
<evidence type="ECO:0000256" key="4">
    <source>
        <dbReference type="ARBA" id="ARBA00023004"/>
    </source>
</evidence>
<dbReference type="InterPro" id="IPR004294">
    <property type="entry name" value="Carotenoid_Oase"/>
</dbReference>
<comment type="cofactor">
    <cofactor evidence="5">
        <name>Fe(2+)</name>
        <dbReference type="ChEBI" id="CHEBI:29033"/>
    </cofactor>
    <text evidence="5">Binds 1 Fe(2+) ion per subunit.</text>
</comment>
<dbReference type="PANTHER" id="PTHR10543:SF24">
    <property type="entry name" value="CAROTENOID ISOMEROOXYGENASE"/>
    <property type="match status" value="1"/>
</dbReference>
<dbReference type="GO" id="GO:0016121">
    <property type="term" value="P:carotene catabolic process"/>
    <property type="evidence" value="ECO:0007669"/>
    <property type="project" value="TreeGrafter"/>
</dbReference>
<feature type="binding site" evidence="5">
    <location>
        <position position="149"/>
    </location>
    <ligand>
        <name>Fe cation</name>
        <dbReference type="ChEBI" id="CHEBI:24875"/>
        <note>catalytic</note>
    </ligand>
</feature>
<dbReference type="EMBL" id="KV424088">
    <property type="protein sequence ID" value="KZT51841.1"/>
    <property type="molecule type" value="Genomic_DNA"/>
</dbReference>
<dbReference type="Proteomes" id="UP000076842">
    <property type="component" value="Unassembled WGS sequence"/>
</dbReference>
<keyword evidence="7" id="KW-1185">Reference proteome</keyword>
<dbReference type="PANTHER" id="PTHR10543">
    <property type="entry name" value="BETA-CAROTENE DIOXYGENASE"/>
    <property type="match status" value="1"/>
</dbReference>
<keyword evidence="3" id="KW-0560">Oxidoreductase</keyword>
<dbReference type="InParanoid" id="A0A165D169"/>
<dbReference type="GO" id="GO:0046872">
    <property type="term" value="F:metal ion binding"/>
    <property type="evidence" value="ECO:0007669"/>
    <property type="project" value="UniProtKB-KW"/>
</dbReference>
<keyword evidence="2 5" id="KW-0479">Metal-binding</keyword>
<feature type="binding site" evidence="5">
    <location>
        <position position="463"/>
    </location>
    <ligand>
        <name>Fe cation</name>
        <dbReference type="ChEBI" id="CHEBI:24875"/>
        <note>catalytic</note>
    </ligand>
</feature>